<evidence type="ECO:0000313" key="5">
    <source>
        <dbReference type="EMBL" id="MDD9206871.1"/>
    </source>
</evidence>
<dbReference type="Proteomes" id="UP001165561">
    <property type="component" value="Unassembled WGS sequence"/>
</dbReference>
<dbReference type="InterPro" id="IPR038261">
    <property type="entry name" value="GPP34-like_sf"/>
</dbReference>
<dbReference type="Pfam" id="PF05719">
    <property type="entry name" value="GPP34"/>
    <property type="match status" value="1"/>
</dbReference>
<keyword evidence="2" id="KW-0333">Golgi apparatus</keyword>
<keyword evidence="6" id="KW-1185">Reference proteome</keyword>
<reference evidence="5" key="1">
    <citation type="submission" date="2023-02" db="EMBL/GenBank/DDBJ databases">
        <title>Georgenia sp.10Sc9-8, isolated from a soil sample collected from the Taklamakan desert.</title>
        <authorList>
            <person name="Liu S."/>
        </authorList>
    </citation>
    <scope>NUCLEOTIDE SEQUENCE</scope>
    <source>
        <strain evidence="5">10Sc9-8</strain>
    </source>
</reference>
<evidence type="ECO:0000256" key="4">
    <source>
        <dbReference type="ARBA" id="ARBA00023136"/>
    </source>
</evidence>
<keyword evidence="4" id="KW-0472">Membrane</keyword>
<comment type="caution">
    <text evidence="5">The sequence shown here is derived from an EMBL/GenBank/DDBJ whole genome shotgun (WGS) entry which is preliminary data.</text>
</comment>
<accession>A0ABT5TXS5</accession>
<dbReference type="InterPro" id="IPR008628">
    <property type="entry name" value="GPP34-like"/>
</dbReference>
<keyword evidence="3" id="KW-0446">Lipid-binding</keyword>
<evidence type="ECO:0000256" key="1">
    <source>
        <dbReference type="ARBA" id="ARBA00004255"/>
    </source>
</evidence>
<protein>
    <submittedName>
        <fullName evidence="5">GPP34 family phosphoprotein</fullName>
    </submittedName>
</protein>
<evidence type="ECO:0000256" key="2">
    <source>
        <dbReference type="ARBA" id="ARBA00023034"/>
    </source>
</evidence>
<gene>
    <name evidence="5" type="ORF">PU560_10390</name>
</gene>
<dbReference type="EMBL" id="JARACI010000995">
    <property type="protein sequence ID" value="MDD9206871.1"/>
    <property type="molecule type" value="Genomic_DNA"/>
</dbReference>
<evidence type="ECO:0000313" key="6">
    <source>
        <dbReference type="Proteomes" id="UP001165561"/>
    </source>
</evidence>
<dbReference type="Gene3D" id="1.10.3630.10">
    <property type="entry name" value="yeast vps74-n-term truncation variant domain like"/>
    <property type="match status" value="1"/>
</dbReference>
<organism evidence="5 6">
    <name type="scientific">Georgenia halotolerans</name>
    <dbReference type="NCBI Taxonomy" id="3028317"/>
    <lineage>
        <taxon>Bacteria</taxon>
        <taxon>Bacillati</taxon>
        <taxon>Actinomycetota</taxon>
        <taxon>Actinomycetes</taxon>
        <taxon>Micrococcales</taxon>
        <taxon>Bogoriellaceae</taxon>
        <taxon>Georgenia</taxon>
    </lineage>
</organism>
<comment type="subcellular location">
    <subcellularLocation>
        <location evidence="1">Golgi apparatus membrane</location>
        <topology evidence="1">Peripheral membrane protein</topology>
        <orientation evidence="1">Cytoplasmic side</orientation>
    </subcellularLocation>
</comment>
<name>A0ABT5TXS5_9MICO</name>
<evidence type="ECO:0000256" key="3">
    <source>
        <dbReference type="ARBA" id="ARBA00023121"/>
    </source>
</evidence>
<proteinExistence type="predicted"/>
<sequence>MTLLAEDLVLLLLDDETGSFTAGDALETGIGGALLAELALLGAVEVGGGSRRRSKATVRAVPGAQTADPVLADALALVLQKDRTATSLVGRMGKGTKGVLLERLVDRGMVERHEDKVLGLFPRTRWPAVDSAHEERVRAELVGVLAGERAGPRAGALIALLHAMGAAHKVLSVPGLSAGDLRRRAKEIAEGDWAAQAVKDAVQAAQSAVATTIAAAGAATAAGGS</sequence>